<feature type="repeat" description="ANK" evidence="3">
    <location>
        <begin position="118"/>
        <end position="150"/>
    </location>
</feature>
<dbReference type="EMBL" id="CP060025">
    <property type="protein sequence ID" value="QNG79827.1"/>
    <property type="molecule type" value="Genomic_DNA"/>
</dbReference>
<dbReference type="AlphaFoldDB" id="A0AAW3S4V3"/>
<dbReference type="SUPFAM" id="SSF48403">
    <property type="entry name" value="Ankyrin repeat"/>
    <property type="match status" value="1"/>
</dbReference>
<feature type="repeat" description="ANK" evidence="3">
    <location>
        <begin position="82"/>
        <end position="114"/>
    </location>
</feature>
<evidence type="ECO:0000313" key="7">
    <source>
        <dbReference type="Proteomes" id="UP000822271"/>
    </source>
</evidence>
<keyword evidence="2 3" id="KW-0040">ANK repeat</keyword>
<evidence type="ECO:0000256" key="3">
    <source>
        <dbReference type="PROSITE-ProRule" id="PRU00023"/>
    </source>
</evidence>
<organism evidence="4 7">
    <name type="scientific">Stenotrophomonas maltophilia</name>
    <name type="common">Pseudomonas maltophilia</name>
    <name type="synonym">Xanthomonas maltophilia</name>
    <dbReference type="NCBI Taxonomy" id="40324"/>
    <lineage>
        <taxon>Bacteria</taxon>
        <taxon>Pseudomonadati</taxon>
        <taxon>Pseudomonadota</taxon>
        <taxon>Gammaproteobacteria</taxon>
        <taxon>Lysobacterales</taxon>
        <taxon>Lysobacteraceae</taxon>
        <taxon>Stenotrophomonas</taxon>
        <taxon>Stenotrophomonas maltophilia group</taxon>
    </lineage>
</organism>
<reference evidence="4" key="1">
    <citation type="submission" date="2018-09" db="EMBL/GenBank/DDBJ databases">
        <authorList>
            <person name="Groschel M."/>
            <person name="Kohl T."/>
            <person name="Conchillo-Sole O."/>
            <person name="Mamat U."/>
            <person name="Yero D."/>
            <person name="Niemann S."/>
            <person name="Daura X."/>
            <person name="Gibert I."/>
        </authorList>
    </citation>
    <scope>NUCLEOTIDE SEQUENCE</scope>
    <source>
        <strain evidence="4">OG156</strain>
    </source>
</reference>
<dbReference type="Proteomes" id="UP000515598">
    <property type="component" value="Chromosome"/>
</dbReference>
<dbReference type="PANTHER" id="PTHR24178">
    <property type="entry name" value="MOLTING PROTEIN MLT-4"/>
    <property type="match status" value="1"/>
</dbReference>
<gene>
    <name evidence="4" type="ORF">D7Y33_11200</name>
    <name evidence="5" type="ORF">GPNADHDJ_04081</name>
</gene>
<name>A0AAW3S4V3_STEMA</name>
<evidence type="ECO:0000313" key="6">
    <source>
        <dbReference type="Proteomes" id="UP000515598"/>
    </source>
</evidence>
<protein>
    <submittedName>
        <fullName evidence="4">Ankyrin repeat domain-containing protein</fullName>
    </submittedName>
</protein>
<keyword evidence="1" id="KW-0677">Repeat</keyword>
<evidence type="ECO:0000256" key="1">
    <source>
        <dbReference type="ARBA" id="ARBA00022737"/>
    </source>
</evidence>
<dbReference type="PROSITE" id="PS50297">
    <property type="entry name" value="ANK_REP_REGION"/>
    <property type="match status" value="3"/>
</dbReference>
<dbReference type="Proteomes" id="UP000822271">
    <property type="component" value="Unassembled WGS sequence"/>
</dbReference>
<evidence type="ECO:0000313" key="5">
    <source>
        <dbReference type="EMBL" id="QNG79827.1"/>
    </source>
</evidence>
<dbReference type="Pfam" id="PF00023">
    <property type="entry name" value="Ank"/>
    <property type="match status" value="1"/>
</dbReference>
<dbReference type="RefSeq" id="WP_080354854.1">
    <property type="nucleotide sequence ID" value="NZ_CP040433.1"/>
</dbReference>
<dbReference type="EMBL" id="RAUE01000017">
    <property type="protein sequence ID" value="MBA0311564.1"/>
    <property type="molecule type" value="Genomic_DNA"/>
</dbReference>
<evidence type="ECO:0000313" key="4">
    <source>
        <dbReference type="EMBL" id="MBA0311564.1"/>
    </source>
</evidence>
<proteinExistence type="predicted"/>
<dbReference type="PANTHER" id="PTHR24178:SF21">
    <property type="entry name" value="ANKYRIN REPEAT DOMAIN 52-RELATED"/>
    <property type="match status" value="1"/>
</dbReference>
<feature type="repeat" description="ANK" evidence="3">
    <location>
        <begin position="183"/>
        <end position="215"/>
    </location>
</feature>
<dbReference type="Pfam" id="PF12796">
    <property type="entry name" value="Ank_2"/>
    <property type="match status" value="1"/>
</dbReference>
<reference evidence="4" key="2">
    <citation type="journal article" date="2020" name="Front. Microbiol.">
        <title>Genetic Variants of the DSF Quorum Sensing System in Stenotrophomonas maltophilia Influence Virulence and Resistance Phenotypes Among Genotypically Diverse Clinical Isolates.</title>
        <authorList>
            <person name="Yero D."/>
            <person name="Huedo P."/>
            <person name="Conchillo-Sole O."/>
            <person name="Martinez-Servat S."/>
            <person name="Mamat U."/>
            <person name="Coves X."/>
            <person name="Llanas F."/>
            <person name="Roca I."/>
            <person name="Vila J."/>
            <person name="Schaible U.E."/>
            <person name="Daura X."/>
            <person name="Gibert I."/>
        </authorList>
    </citation>
    <scope>NUCLEOTIDE SEQUENCE</scope>
    <source>
        <strain evidence="4">OG156</strain>
    </source>
</reference>
<evidence type="ECO:0000256" key="2">
    <source>
        <dbReference type="ARBA" id="ARBA00023043"/>
    </source>
</evidence>
<sequence length="306" mass="32938">MGIANTSIDQFTPAEIEANFRSFIAEGGDPASRDNQQRNFLQQMFSHDYIDSIPPEAALAACKVLMEHGLHPDDCERKMARGWSSPLTMAIGEGNLSVVRLFLEHGADPNLTDFDQGACSTPLALAAKRGQQDICAVLLEYGADPNESTQQKFEGPIPSVDRREEVGYIGAPDHFAIGPLGSPEATPLLLAAAGGHSAVCQVLLEHGADPAMACRVWSYAGEDVSEACWKETPEQAADRSGHTATAGLIRSHIRKTLLESLLPRADAWKPPAGGFAADAQREVAAAMKARGQVEQTHANQRLRARF</sequence>
<dbReference type="GO" id="GO:0036371">
    <property type="term" value="P:protein localization to T-tubule"/>
    <property type="evidence" value="ECO:0007669"/>
    <property type="project" value="TreeGrafter"/>
</dbReference>
<reference evidence="5 6" key="3">
    <citation type="submission" date="2020-08" db="EMBL/GenBank/DDBJ databases">
        <title>Phenotypic and transcriptomic analysis of seven clinical Stenotrophomonas maltophilia isolates identify a small set of shared and commonly regulated genes involved in biofilm lifestyle.</title>
        <authorList>
            <person name="Alio I."/>
            <person name="Gudzuhn M."/>
            <person name="Streit W."/>
        </authorList>
    </citation>
    <scope>NUCLEOTIDE SEQUENCE [LARGE SCALE GENOMIC DNA]</scope>
    <source>
        <strain evidence="5 6">UHH_SKK55</strain>
    </source>
</reference>
<dbReference type="Gene3D" id="1.25.40.20">
    <property type="entry name" value="Ankyrin repeat-containing domain"/>
    <property type="match status" value="2"/>
</dbReference>
<dbReference type="PROSITE" id="PS50088">
    <property type="entry name" value="ANK_REPEAT"/>
    <property type="match status" value="3"/>
</dbReference>
<dbReference type="InterPro" id="IPR036770">
    <property type="entry name" value="Ankyrin_rpt-contain_sf"/>
</dbReference>
<dbReference type="InterPro" id="IPR002110">
    <property type="entry name" value="Ankyrin_rpt"/>
</dbReference>
<dbReference type="SMART" id="SM00248">
    <property type="entry name" value="ANK"/>
    <property type="match status" value="3"/>
</dbReference>
<accession>A0AAW3S4V3</accession>